<keyword evidence="5" id="KW-1185">Reference proteome</keyword>
<reference evidence="4 5" key="1">
    <citation type="submission" date="2024-09" db="EMBL/GenBank/DDBJ databases">
        <authorList>
            <person name="Sun Q."/>
            <person name="Mori K."/>
        </authorList>
    </citation>
    <scope>NUCLEOTIDE SEQUENCE [LARGE SCALE GENOMIC DNA]</scope>
    <source>
        <strain evidence="4 5">CCM 8654</strain>
    </source>
</reference>
<accession>A0ABV6E6N9</accession>
<dbReference type="PROSITE" id="PS50977">
    <property type="entry name" value="HTH_TETR_2"/>
    <property type="match status" value="1"/>
</dbReference>
<name>A0ABV6E6N9_9ACTN</name>
<evidence type="ECO:0000313" key="5">
    <source>
        <dbReference type="Proteomes" id="UP001589698"/>
    </source>
</evidence>
<dbReference type="InterPro" id="IPR050109">
    <property type="entry name" value="HTH-type_TetR-like_transc_reg"/>
</dbReference>
<evidence type="ECO:0000256" key="1">
    <source>
        <dbReference type="ARBA" id="ARBA00023125"/>
    </source>
</evidence>
<dbReference type="SUPFAM" id="SSF46689">
    <property type="entry name" value="Homeodomain-like"/>
    <property type="match status" value="1"/>
</dbReference>
<dbReference type="Pfam" id="PF00440">
    <property type="entry name" value="TetR_N"/>
    <property type="match status" value="1"/>
</dbReference>
<dbReference type="PANTHER" id="PTHR30055">
    <property type="entry name" value="HTH-TYPE TRANSCRIPTIONAL REGULATOR RUTR"/>
    <property type="match status" value="1"/>
</dbReference>
<comment type="caution">
    <text evidence="4">The sequence shown here is derived from an EMBL/GenBank/DDBJ whole genome shotgun (WGS) entry which is preliminary data.</text>
</comment>
<dbReference type="InterPro" id="IPR009057">
    <property type="entry name" value="Homeodomain-like_sf"/>
</dbReference>
<feature type="domain" description="HTH tetR-type" evidence="3">
    <location>
        <begin position="22"/>
        <end position="82"/>
    </location>
</feature>
<evidence type="ECO:0000313" key="4">
    <source>
        <dbReference type="EMBL" id="MFC0224528.1"/>
    </source>
</evidence>
<dbReference type="PANTHER" id="PTHR30055:SF235">
    <property type="entry name" value="TRANSCRIPTIONAL REGULATORY PROTEIN"/>
    <property type="match status" value="1"/>
</dbReference>
<evidence type="ECO:0000259" key="3">
    <source>
        <dbReference type="PROSITE" id="PS50977"/>
    </source>
</evidence>
<gene>
    <name evidence="4" type="ORF">ACFFJG_18720</name>
</gene>
<dbReference type="Gene3D" id="1.10.357.10">
    <property type="entry name" value="Tetracycline Repressor, domain 2"/>
    <property type="match status" value="1"/>
</dbReference>
<dbReference type="RefSeq" id="WP_378520294.1">
    <property type="nucleotide sequence ID" value="NZ_CBCSDI010000090.1"/>
</dbReference>
<dbReference type="EMBL" id="JBHLXH010000002">
    <property type="protein sequence ID" value="MFC0224528.1"/>
    <property type="molecule type" value="Genomic_DNA"/>
</dbReference>
<keyword evidence="1 2" id="KW-0238">DNA-binding</keyword>
<organism evidence="4 5">
    <name type="scientific">Nocardioides zeicaulis</name>
    <dbReference type="NCBI Taxonomy" id="1776857"/>
    <lineage>
        <taxon>Bacteria</taxon>
        <taxon>Bacillati</taxon>
        <taxon>Actinomycetota</taxon>
        <taxon>Actinomycetes</taxon>
        <taxon>Propionibacteriales</taxon>
        <taxon>Nocardioidaceae</taxon>
        <taxon>Nocardioides</taxon>
    </lineage>
</organism>
<feature type="DNA-binding region" description="H-T-H motif" evidence="2">
    <location>
        <begin position="45"/>
        <end position="64"/>
    </location>
</feature>
<dbReference type="Proteomes" id="UP001589698">
    <property type="component" value="Unassembled WGS sequence"/>
</dbReference>
<evidence type="ECO:0000256" key="2">
    <source>
        <dbReference type="PROSITE-ProRule" id="PRU00335"/>
    </source>
</evidence>
<protein>
    <submittedName>
        <fullName evidence="4">TetR/AcrR family transcriptional regulator</fullName>
    </submittedName>
</protein>
<dbReference type="InterPro" id="IPR001647">
    <property type="entry name" value="HTH_TetR"/>
</dbReference>
<sequence>MEHDAAPARRPYDASGRRAAAERRRERVAEVAGALFAEHGWHGTTLAMVAAESGVSVELVTKTFGSKAGVFMAAFRAAGFGSRGGLQEAYSQLRLDEEPDLDVRLDRFVEFACSIVEPMGPLVGVLVNGAEQDPALAQLVRAAQQGHAVLCADLVRLLSAGEPPPDAVDEVYLLTLSETYATLAQHRGWTAERYAVWLRRSILAALGHPPGYRVAENPPAPTGL</sequence>
<proteinExistence type="predicted"/>